<feature type="signal peptide" evidence="1">
    <location>
        <begin position="1"/>
        <end position="26"/>
    </location>
</feature>
<evidence type="ECO:0000313" key="3">
    <source>
        <dbReference type="Proteomes" id="UP000245506"/>
    </source>
</evidence>
<proteinExistence type="predicted"/>
<dbReference type="OrthoDB" id="9778998at2"/>
<name>A0A317CMM1_9GAMM</name>
<dbReference type="Pfam" id="PF09826">
    <property type="entry name" value="Beta_propel"/>
    <property type="match status" value="1"/>
</dbReference>
<dbReference type="InterPro" id="IPR019198">
    <property type="entry name" value="Beta_propeller_containing"/>
</dbReference>
<feature type="chain" id="PRO_5016466406" description="Beta-propeller domain-containing protein" evidence="1">
    <location>
        <begin position="27"/>
        <end position="682"/>
    </location>
</feature>
<evidence type="ECO:0008006" key="4">
    <source>
        <dbReference type="Google" id="ProtNLM"/>
    </source>
</evidence>
<protein>
    <recommendedName>
        <fullName evidence="4">Beta-propeller domain-containing protein</fullName>
    </recommendedName>
</protein>
<evidence type="ECO:0000256" key="1">
    <source>
        <dbReference type="SAM" id="SignalP"/>
    </source>
</evidence>
<keyword evidence="1" id="KW-0732">Signal</keyword>
<dbReference type="EMBL" id="QGKL01000019">
    <property type="protein sequence ID" value="PWQ97562.1"/>
    <property type="molecule type" value="Genomic_DNA"/>
</dbReference>
<organism evidence="2 3">
    <name type="scientific">Leucothrix arctica</name>
    <dbReference type="NCBI Taxonomy" id="1481894"/>
    <lineage>
        <taxon>Bacteria</taxon>
        <taxon>Pseudomonadati</taxon>
        <taxon>Pseudomonadota</taxon>
        <taxon>Gammaproteobacteria</taxon>
        <taxon>Thiotrichales</taxon>
        <taxon>Thiotrichaceae</taxon>
        <taxon>Leucothrix</taxon>
    </lineage>
</organism>
<reference evidence="2 3" key="1">
    <citation type="submission" date="2018-05" db="EMBL/GenBank/DDBJ databases">
        <title>Leucothrix arctica sp. nov., isolated from Arctic seawater.</title>
        <authorList>
            <person name="Choi A."/>
            <person name="Baek K."/>
        </authorList>
    </citation>
    <scope>NUCLEOTIDE SEQUENCE [LARGE SCALE GENOMIC DNA]</scope>
    <source>
        <strain evidence="2 3">IMCC9719</strain>
    </source>
</reference>
<dbReference type="AlphaFoldDB" id="A0A317CMM1"/>
<keyword evidence="3" id="KW-1185">Reference proteome</keyword>
<dbReference type="RefSeq" id="WP_109822604.1">
    <property type="nucleotide sequence ID" value="NZ_QGKL01000019.1"/>
</dbReference>
<evidence type="ECO:0000313" key="2">
    <source>
        <dbReference type="EMBL" id="PWQ97562.1"/>
    </source>
</evidence>
<comment type="caution">
    <text evidence="2">The sequence shown here is derived from an EMBL/GenBank/DDBJ whole genome shotgun (WGS) entry which is preliminary data.</text>
</comment>
<dbReference type="PROSITE" id="PS51257">
    <property type="entry name" value="PROKAR_LIPOPROTEIN"/>
    <property type="match status" value="1"/>
</dbReference>
<gene>
    <name evidence="2" type="ORF">DKT75_06485</name>
</gene>
<accession>A0A317CMM1</accession>
<dbReference type="Proteomes" id="UP000245506">
    <property type="component" value="Unassembled WGS sequence"/>
</dbReference>
<sequence length="682" mass="74073">MEQIIKISTPLILSFLLAACGSSDKAAVDTSDEDNDSSGGTLTLKTATSDAALETQIKASLFTSYGTINNPYTYALESGTVAEAVADSLDSAVPDTSSTNTQESSVDEADRVKTDGNYLYVSSVTQPSISIFKAETGAAPLVAKQSLATLNDVTISGLYLRDAEDQIIAISGDGQNPYFLGDMWFGPYYWQSRTTEVFDLDVSDPTAPAQQSKLSIDGQLISSRRIGSYLYLATRHTPYADGLIAYPSSEDDVTTNKDIINTASLSDLLPSYQIDDGAKQNLFESGDCFLTDYDDANNSQSSIISVVAINLDAASPVPEATCFVGDAETLYVSEKALYLATTGFRYDTTDGVSTYSGVQTTEIHKFALDGTDADYKGSTSVSGHLGWQQDLKPFRMSEYNDVLRIITYTGAQQSSVDSPAHLYTVAENATGDALEVIGELPNENRPDPLGKTGEQIYASRFIGDKGYLVTFRATDPLYVIDLSNPADPFIASALEIDGYSDYLHPVGENYLLGIGKDAIADTSSSTGGNTDDGRGAWYQGVKLSLIDISNPQDPFEKETIIIGGRGTETAVSQSHHALTTLQSGTTLKMALPVSVHETESSNTYYDESDPRYFYRWTRDELYRLNIDTENGEISLLPSIVGQSRDSENYYYTQYALDRSVMIGDEVYYLHEDEVLTTADVVE</sequence>